<dbReference type="Gene3D" id="3.10.450.50">
    <property type="match status" value="1"/>
</dbReference>
<proteinExistence type="predicted"/>
<dbReference type="InterPro" id="IPR032710">
    <property type="entry name" value="NTF2-like_dom_sf"/>
</dbReference>
<feature type="signal peptide" evidence="1">
    <location>
        <begin position="1"/>
        <end position="25"/>
    </location>
</feature>
<evidence type="ECO:0000313" key="4">
    <source>
        <dbReference type="Proteomes" id="UP000268553"/>
    </source>
</evidence>
<dbReference type="RefSeq" id="WP_125231231.1">
    <property type="nucleotide sequence ID" value="NZ_RWJI01000002.1"/>
</dbReference>
<dbReference type="OrthoDB" id="6196903at2"/>
<reference evidence="3 4" key="1">
    <citation type="submission" date="2018-12" db="EMBL/GenBank/DDBJ databases">
        <authorList>
            <person name="Kim S.-J."/>
            <person name="Jung G.-Y."/>
        </authorList>
    </citation>
    <scope>NUCLEOTIDE SEQUENCE [LARGE SCALE GENOMIC DNA]</scope>
    <source>
        <strain evidence="3 4">03SU3-P</strain>
    </source>
</reference>
<dbReference type="Pfam" id="PF14534">
    <property type="entry name" value="DUF4440"/>
    <property type="match status" value="1"/>
</dbReference>
<sequence length="172" mass="18505">MKIQHGAVVRTARLLGLAVTPLLLAAIHADANAMSSVANPSLQSDAANTATDVVNAFHAALKRGDATAALILMAEDVVIFESGGVERNRAEYETHHLKSDAAFSAATTRTPVSQTIASDGNLSSVMSVEFVKGTFRDRPVNTRSVETMVLRKTEGRWRIIHIHWSSANIQSK</sequence>
<feature type="domain" description="DUF4440" evidence="2">
    <location>
        <begin position="53"/>
        <end position="159"/>
    </location>
</feature>
<evidence type="ECO:0000256" key="1">
    <source>
        <dbReference type="SAM" id="SignalP"/>
    </source>
</evidence>
<dbReference type="AlphaFoldDB" id="A0A426RQP3"/>
<evidence type="ECO:0000259" key="2">
    <source>
        <dbReference type="Pfam" id="PF14534"/>
    </source>
</evidence>
<gene>
    <name evidence="3" type="ORF">D7D48_09825</name>
</gene>
<dbReference type="SUPFAM" id="SSF54427">
    <property type="entry name" value="NTF2-like"/>
    <property type="match status" value="1"/>
</dbReference>
<dbReference type="EMBL" id="RWJI01000002">
    <property type="protein sequence ID" value="RRQ51256.1"/>
    <property type="molecule type" value="Genomic_DNA"/>
</dbReference>
<name>A0A426RQP3_9SPHN</name>
<protein>
    <submittedName>
        <fullName evidence="3">DUF4440 domain-containing protein</fullName>
    </submittedName>
</protein>
<keyword evidence="4" id="KW-1185">Reference proteome</keyword>
<comment type="caution">
    <text evidence="3">The sequence shown here is derived from an EMBL/GenBank/DDBJ whole genome shotgun (WGS) entry which is preliminary data.</text>
</comment>
<feature type="chain" id="PRO_5019015664" evidence="1">
    <location>
        <begin position="26"/>
        <end position="172"/>
    </location>
</feature>
<accession>A0A426RQP3</accession>
<dbReference type="Proteomes" id="UP000268553">
    <property type="component" value="Unassembled WGS sequence"/>
</dbReference>
<dbReference type="InterPro" id="IPR027843">
    <property type="entry name" value="DUF4440"/>
</dbReference>
<evidence type="ECO:0000313" key="3">
    <source>
        <dbReference type="EMBL" id="RRQ51256.1"/>
    </source>
</evidence>
<keyword evidence="1" id="KW-0732">Signal</keyword>
<organism evidence="3 4">
    <name type="scientific">Sphingorhabdus wooponensis</name>
    <dbReference type="NCBI Taxonomy" id="940136"/>
    <lineage>
        <taxon>Bacteria</taxon>
        <taxon>Pseudomonadati</taxon>
        <taxon>Pseudomonadota</taxon>
        <taxon>Alphaproteobacteria</taxon>
        <taxon>Sphingomonadales</taxon>
        <taxon>Sphingomonadaceae</taxon>
        <taxon>Sphingorhabdus</taxon>
    </lineage>
</organism>